<keyword evidence="9" id="KW-0119">Carbohydrate metabolism</keyword>
<comment type="caution">
    <text evidence="10">The sequence shown here is derived from an EMBL/GenBank/DDBJ whole genome shotgun (WGS) entry which is preliminary data.</text>
</comment>
<dbReference type="AlphaFoldDB" id="A0A7J7K1H6"/>
<keyword evidence="5" id="KW-1133">Transmembrane helix</keyword>
<evidence type="ECO:0000313" key="11">
    <source>
        <dbReference type="Proteomes" id="UP000593567"/>
    </source>
</evidence>
<dbReference type="EMBL" id="VXIV02001603">
    <property type="protein sequence ID" value="KAF6031446.1"/>
    <property type="molecule type" value="Genomic_DNA"/>
</dbReference>
<evidence type="ECO:0000256" key="2">
    <source>
        <dbReference type="ARBA" id="ARBA00006339"/>
    </source>
</evidence>
<evidence type="ECO:0000313" key="10">
    <source>
        <dbReference type="EMBL" id="KAF6031446.1"/>
    </source>
</evidence>
<evidence type="ECO:0000256" key="1">
    <source>
        <dbReference type="ARBA" id="ARBA00004323"/>
    </source>
</evidence>
<keyword evidence="8 9" id="KW-0325">Glycoprotein</keyword>
<dbReference type="PANTHER" id="PTHR12137:SF54">
    <property type="entry name" value="CARBOHYDRATE SULFOTRANSFERASE"/>
    <property type="match status" value="1"/>
</dbReference>
<reference evidence="10" key="1">
    <citation type="submission" date="2020-06" db="EMBL/GenBank/DDBJ databases">
        <title>Draft genome of Bugula neritina, a colonial animal packing powerful symbionts and potential medicines.</title>
        <authorList>
            <person name="Rayko M."/>
        </authorList>
    </citation>
    <scope>NUCLEOTIDE SEQUENCE [LARGE SCALE GENOMIC DNA]</scope>
    <source>
        <strain evidence="10">Kwan_BN1</strain>
    </source>
</reference>
<dbReference type="Pfam" id="PF03567">
    <property type="entry name" value="Sulfotransfer_2"/>
    <property type="match status" value="1"/>
</dbReference>
<evidence type="ECO:0000256" key="7">
    <source>
        <dbReference type="ARBA" id="ARBA00023136"/>
    </source>
</evidence>
<keyword evidence="11" id="KW-1185">Reference proteome</keyword>
<gene>
    <name evidence="10" type="ORF">EB796_010241</name>
</gene>
<evidence type="ECO:0000256" key="9">
    <source>
        <dbReference type="RuleBase" id="RU364020"/>
    </source>
</evidence>
<dbReference type="EC" id="2.8.2.-" evidence="9"/>
<keyword evidence="7" id="KW-0472">Membrane</keyword>
<dbReference type="GO" id="GO:0000139">
    <property type="term" value="C:Golgi membrane"/>
    <property type="evidence" value="ECO:0007669"/>
    <property type="project" value="UniProtKB-SubCell"/>
</dbReference>
<dbReference type="GO" id="GO:0016051">
    <property type="term" value="P:carbohydrate biosynthetic process"/>
    <property type="evidence" value="ECO:0007669"/>
    <property type="project" value="InterPro"/>
</dbReference>
<name>A0A7J7K1H6_BUGNE</name>
<comment type="subcellular location">
    <subcellularLocation>
        <location evidence="1 9">Golgi apparatus membrane</location>
        <topology evidence="1 9">Single-pass type II membrane protein</topology>
    </subcellularLocation>
</comment>
<dbReference type="InterPro" id="IPR018011">
    <property type="entry name" value="Carb_sulfotrans_8-10"/>
</dbReference>
<evidence type="ECO:0000256" key="6">
    <source>
        <dbReference type="ARBA" id="ARBA00023034"/>
    </source>
</evidence>
<dbReference type="InterPro" id="IPR005331">
    <property type="entry name" value="Sulfotransferase"/>
</dbReference>
<evidence type="ECO:0000256" key="3">
    <source>
        <dbReference type="ARBA" id="ARBA00022679"/>
    </source>
</evidence>
<protein>
    <recommendedName>
        <fullName evidence="9">Carbohydrate sulfotransferase</fullName>
        <ecNumber evidence="9">2.8.2.-</ecNumber>
    </recommendedName>
</protein>
<evidence type="ECO:0000256" key="8">
    <source>
        <dbReference type="ARBA" id="ARBA00023180"/>
    </source>
</evidence>
<dbReference type="GO" id="GO:0008146">
    <property type="term" value="F:sulfotransferase activity"/>
    <property type="evidence" value="ECO:0007669"/>
    <property type="project" value="InterPro"/>
</dbReference>
<accession>A0A7J7K1H6</accession>
<comment type="similarity">
    <text evidence="2 9">Belongs to the sulfotransferase 2 family.</text>
</comment>
<evidence type="ECO:0000256" key="4">
    <source>
        <dbReference type="ARBA" id="ARBA00022692"/>
    </source>
</evidence>
<keyword evidence="3 9" id="KW-0808">Transferase</keyword>
<sequence length="136" mass="16220">MYMLHRDESKQPDTNFQGVSKYCVIEQYFNGGAKKMEPHYRPQILSGALCEINYNFIGQTETYGEDIKVVLEQFQISNIMWLLNEARKYRKPNEKAHLTSSTYLQHWKTVDIWMIDLLKEIYADDFEMFNYPLSPF</sequence>
<dbReference type="PANTHER" id="PTHR12137">
    <property type="entry name" value="CARBOHYDRATE SULFOTRANSFERASE"/>
    <property type="match status" value="1"/>
</dbReference>
<evidence type="ECO:0000256" key="5">
    <source>
        <dbReference type="ARBA" id="ARBA00022989"/>
    </source>
</evidence>
<organism evidence="10 11">
    <name type="scientific">Bugula neritina</name>
    <name type="common">Brown bryozoan</name>
    <name type="synonym">Sertularia neritina</name>
    <dbReference type="NCBI Taxonomy" id="10212"/>
    <lineage>
        <taxon>Eukaryota</taxon>
        <taxon>Metazoa</taxon>
        <taxon>Spiralia</taxon>
        <taxon>Lophotrochozoa</taxon>
        <taxon>Bryozoa</taxon>
        <taxon>Gymnolaemata</taxon>
        <taxon>Cheilostomatida</taxon>
        <taxon>Flustrina</taxon>
        <taxon>Buguloidea</taxon>
        <taxon>Bugulidae</taxon>
        <taxon>Bugula</taxon>
    </lineage>
</organism>
<dbReference type="OrthoDB" id="2019940at2759"/>
<keyword evidence="9" id="KW-0735">Signal-anchor</keyword>
<dbReference type="Proteomes" id="UP000593567">
    <property type="component" value="Unassembled WGS sequence"/>
</dbReference>
<keyword evidence="4" id="KW-0812">Transmembrane</keyword>
<keyword evidence="6 9" id="KW-0333">Golgi apparatus</keyword>
<proteinExistence type="inferred from homology"/>